<accession>A0A3N4LJU8</accession>
<evidence type="ECO:0000313" key="2">
    <source>
        <dbReference type="Proteomes" id="UP000267821"/>
    </source>
</evidence>
<keyword evidence="2" id="KW-1185">Reference proteome</keyword>
<gene>
    <name evidence="1" type="ORF">L211DRAFT_141838</name>
</gene>
<name>A0A3N4LJU8_9PEZI</name>
<evidence type="ECO:0000313" key="1">
    <source>
        <dbReference type="EMBL" id="RPB18205.1"/>
    </source>
</evidence>
<dbReference type="InParanoid" id="A0A3N4LJU8"/>
<proteinExistence type="predicted"/>
<dbReference type="EMBL" id="ML121663">
    <property type="protein sequence ID" value="RPB18205.1"/>
    <property type="molecule type" value="Genomic_DNA"/>
</dbReference>
<reference evidence="1 2" key="1">
    <citation type="journal article" date="2018" name="Nat. Ecol. Evol.">
        <title>Pezizomycetes genomes reveal the molecular basis of ectomycorrhizal truffle lifestyle.</title>
        <authorList>
            <person name="Murat C."/>
            <person name="Payen T."/>
            <person name="Noel B."/>
            <person name="Kuo A."/>
            <person name="Morin E."/>
            <person name="Chen J."/>
            <person name="Kohler A."/>
            <person name="Krizsan K."/>
            <person name="Balestrini R."/>
            <person name="Da Silva C."/>
            <person name="Montanini B."/>
            <person name="Hainaut M."/>
            <person name="Levati E."/>
            <person name="Barry K.W."/>
            <person name="Belfiori B."/>
            <person name="Cichocki N."/>
            <person name="Clum A."/>
            <person name="Dockter R.B."/>
            <person name="Fauchery L."/>
            <person name="Guy J."/>
            <person name="Iotti M."/>
            <person name="Le Tacon F."/>
            <person name="Lindquist E.A."/>
            <person name="Lipzen A."/>
            <person name="Malagnac F."/>
            <person name="Mello A."/>
            <person name="Molinier V."/>
            <person name="Miyauchi S."/>
            <person name="Poulain J."/>
            <person name="Riccioni C."/>
            <person name="Rubini A."/>
            <person name="Sitrit Y."/>
            <person name="Splivallo R."/>
            <person name="Traeger S."/>
            <person name="Wang M."/>
            <person name="Zifcakova L."/>
            <person name="Wipf D."/>
            <person name="Zambonelli A."/>
            <person name="Paolocci F."/>
            <person name="Nowrousian M."/>
            <person name="Ottonello S."/>
            <person name="Baldrian P."/>
            <person name="Spatafora J.W."/>
            <person name="Henrissat B."/>
            <person name="Nagy L.G."/>
            <person name="Aury J.M."/>
            <person name="Wincker P."/>
            <person name="Grigoriev I.V."/>
            <person name="Bonfante P."/>
            <person name="Martin F.M."/>
        </authorList>
    </citation>
    <scope>NUCLEOTIDE SEQUENCE [LARGE SCALE GENOMIC DNA]</scope>
    <source>
        <strain evidence="1 2">ATCC MYA-4762</strain>
    </source>
</reference>
<sequence length="125" mass="14472">MFCEPGGEWDDNLGSGHVITSGRQDDTTSAFDVQTSRILARAYQDYGPLDLDEDILDSITEDHELTAIPNHQYLYDRCNQTYIIYCREGIYEFSIDFQGRRFVGKTLEDVKTWEERTIPVLLESH</sequence>
<protein>
    <submittedName>
        <fullName evidence="1">Uncharacterized protein</fullName>
    </submittedName>
</protein>
<dbReference type="Proteomes" id="UP000267821">
    <property type="component" value="Unassembled WGS sequence"/>
</dbReference>
<organism evidence="1 2">
    <name type="scientific">Terfezia boudieri ATCC MYA-4762</name>
    <dbReference type="NCBI Taxonomy" id="1051890"/>
    <lineage>
        <taxon>Eukaryota</taxon>
        <taxon>Fungi</taxon>
        <taxon>Dikarya</taxon>
        <taxon>Ascomycota</taxon>
        <taxon>Pezizomycotina</taxon>
        <taxon>Pezizomycetes</taxon>
        <taxon>Pezizales</taxon>
        <taxon>Pezizaceae</taxon>
        <taxon>Terfezia</taxon>
    </lineage>
</organism>
<dbReference type="AlphaFoldDB" id="A0A3N4LJU8"/>